<dbReference type="AlphaFoldDB" id="A0A8S0ZQ75"/>
<keyword evidence="3" id="KW-1185">Reference proteome</keyword>
<name>A0A8S0ZQ75_ARCPL</name>
<sequence length="84" mass="9773">MRAYALFIYSILNFNKSRINRHMIPKELNNAKNKGQKVKLKKKSVMHALTAQAQQGNERRQVPHDQSQYRISVNVTGFKSPNYV</sequence>
<evidence type="ECO:0000313" key="4">
    <source>
        <dbReference type="Proteomes" id="UP000494256"/>
    </source>
</evidence>
<comment type="caution">
    <text evidence="1">The sequence shown here is derived from an EMBL/GenBank/DDBJ whole genome shotgun (WGS) entry which is preliminary data.</text>
</comment>
<dbReference type="Proteomes" id="UP000494106">
    <property type="component" value="Unassembled WGS sequence"/>
</dbReference>
<accession>A0A8S0ZQ75</accession>
<dbReference type="EMBL" id="CADEBD010000348">
    <property type="protein sequence ID" value="CAB3250480.1"/>
    <property type="molecule type" value="Genomic_DNA"/>
</dbReference>
<gene>
    <name evidence="2" type="ORF">APLA_LOCUS13117</name>
    <name evidence="1" type="ORF">APLA_LOCUS6118</name>
</gene>
<proteinExistence type="predicted"/>
<protein>
    <submittedName>
        <fullName evidence="1">Uncharacterized protein</fullName>
    </submittedName>
</protein>
<dbReference type="Proteomes" id="UP000494256">
    <property type="component" value="Unassembled WGS sequence"/>
</dbReference>
<organism evidence="1 3">
    <name type="scientific">Arctia plantaginis</name>
    <name type="common">Wood tiger moth</name>
    <name type="synonym">Phalaena plantaginis</name>
    <dbReference type="NCBI Taxonomy" id="874455"/>
    <lineage>
        <taxon>Eukaryota</taxon>
        <taxon>Metazoa</taxon>
        <taxon>Ecdysozoa</taxon>
        <taxon>Arthropoda</taxon>
        <taxon>Hexapoda</taxon>
        <taxon>Insecta</taxon>
        <taxon>Pterygota</taxon>
        <taxon>Neoptera</taxon>
        <taxon>Endopterygota</taxon>
        <taxon>Lepidoptera</taxon>
        <taxon>Glossata</taxon>
        <taxon>Ditrysia</taxon>
        <taxon>Noctuoidea</taxon>
        <taxon>Erebidae</taxon>
        <taxon>Arctiinae</taxon>
        <taxon>Arctia</taxon>
    </lineage>
</organism>
<evidence type="ECO:0000313" key="1">
    <source>
        <dbReference type="EMBL" id="CAB3235449.1"/>
    </source>
</evidence>
<dbReference type="EMBL" id="CADEBC010000485">
    <property type="protein sequence ID" value="CAB3235449.1"/>
    <property type="molecule type" value="Genomic_DNA"/>
</dbReference>
<evidence type="ECO:0000313" key="3">
    <source>
        <dbReference type="Proteomes" id="UP000494106"/>
    </source>
</evidence>
<reference evidence="3 4" key="1">
    <citation type="submission" date="2020-04" db="EMBL/GenBank/DDBJ databases">
        <authorList>
            <person name="Wallbank WR R."/>
            <person name="Pardo Diaz C."/>
            <person name="Kozak K."/>
            <person name="Martin S."/>
            <person name="Jiggins C."/>
            <person name="Moest M."/>
            <person name="Warren A I."/>
            <person name="Byers J.R.P. K."/>
            <person name="Montejo-Kovacevich G."/>
            <person name="Yen C E."/>
        </authorList>
    </citation>
    <scope>NUCLEOTIDE SEQUENCE [LARGE SCALE GENOMIC DNA]</scope>
</reference>
<evidence type="ECO:0000313" key="2">
    <source>
        <dbReference type="EMBL" id="CAB3250480.1"/>
    </source>
</evidence>